<dbReference type="AlphaFoldDB" id="A0A1Y2ANA9"/>
<proteinExistence type="inferred from homology"/>
<dbReference type="InterPro" id="IPR019819">
    <property type="entry name" value="Carboxylesterase_B_CS"/>
</dbReference>
<feature type="domain" description="Carboxylesterase type B" evidence="5">
    <location>
        <begin position="73"/>
        <end position="571"/>
    </location>
</feature>
<feature type="signal peptide" evidence="3">
    <location>
        <begin position="1"/>
        <end position="19"/>
    </location>
</feature>
<dbReference type="GO" id="GO:0016787">
    <property type="term" value="F:hydrolase activity"/>
    <property type="evidence" value="ECO:0007669"/>
    <property type="project" value="UniProtKB-KW"/>
</dbReference>
<name>A0A1Y2ANA9_9TREE</name>
<dbReference type="EC" id="3.1.1.-" evidence="3"/>
<dbReference type="InterPro" id="IPR029058">
    <property type="entry name" value="AB_hydrolase_fold"/>
</dbReference>
<evidence type="ECO:0000256" key="4">
    <source>
        <dbReference type="SAM" id="MobiDB-lite"/>
    </source>
</evidence>
<protein>
    <recommendedName>
        <fullName evidence="3">Carboxylic ester hydrolase</fullName>
        <ecNumber evidence="3">3.1.1.-</ecNumber>
    </recommendedName>
</protein>
<dbReference type="OrthoDB" id="408631at2759"/>
<sequence>MLWFPHLLITLLSLTLTLASPAPLVPRQDSNTTLTPSSSNSSSSSSSNSSNSAPSVVIYPSTSNAKPITLTGTSYPQFGQDVYAGIPFAKPPIGDLRFSPPQDAVFNTSTYQATTLPPACLQKESYLTSTGISEDCLYLNVLTPAGANGQTAYLPVVVWVYGGSFTAGSASYYNGTFFLYQGLASEKPVIFVTLNYRLGVFGFPNGAPSAAAGAANLGLRDIQKGLEWVQENIWAFGGNPDQVTVAGESAGAILISLLYLQPDIKLFKSAIMESGAQSVAPIGPTATTWNAPYDALVKLTNCSYTLNYTVGSNDSFTCLKTLPAEQILAAQLEMQNITQFAVGFVFGPSIDGDLIPDSPHTLLHQGKFAKIPFISGNNKDEGTGFTPSTTNSTAYVVEYLELLEPNGVTNQTLAEVLALYPDVPSLGSPFGTGNETFGLSSEFKRLAAILGDAAFQSNRRWFLQQANAHGLSQTWSYLFTRKTPGTADYLGAYHSIEVPYVFGIPQLPSDLNPVESLLNNYTAGDALLSREIIEYWLNFAYYTNPSPAGSNTTSWPPYSTNSTLLQLDVGNLTYLADDYRSKQIDYFLSEPKQFNYRRGHVEV</sequence>
<dbReference type="InterPro" id="IPR019826">
    <property type="entry name" value="Carboxylesterase_B_AS"/>
</dbReference>
<dbReference type="STRING" id="71784.A0A1Y2ANA9"/>
<feature type="region of interest" description="Disordered" evidence="4">
    <location>
        <begin position="25"/>
        <end position="53"/>
    </location>
</feature>
<evidence type="ECO:0000256" key="1">
    <source>
        <dbReference type="ARBA" id="ARBA00005964"/>
    </source>
</evidence>
<organism evidence="6 7">
    <name type="scientific">Naematelia encephala</name>
    <dbReference type="NCBI Taxonomy" id="71784"/>
    <lineage>
        <taxon>Eukaryota</taxon>
        <taxon>Fungi</taxon>
        <taxon>Dikarya</taxon>
        <taxon>Basidiomycota</taxon>
        <taxon>Agaricomycotina</taxon>
        <taxon>Tremellomycetes</taxon>
        <taxon>Tremellales</taxon>
        <taxon>Naemateliaceae</taxon>
        <taxon>Naematelia</taxon>
    </lineage>
</organism>
<evidence type="ECO:0000313" key="6">
    <source>
        <dbReference type="EMBL" id="ORY24002.1"/>
    </source>
</evidence>
<keyword evidence="3" id="KW-0732">Signal</keyword>
<dbReference type="Proteomes" id="UP000193986">
    <property type="component" value="Unassembled WGS sequence"/>
</dbReference>
<dbReference type="PROSITE" id="PS00122">
    <property type="entry name" value="CARBOXYLESTERASE_B_1"/>
    <property type="match status" value="1"/>
</dbReference>
<evidence type="ECO:0000256" key="3">
    <source>
        <dbReference type="RuleBase" id="RU361235"/>
    </source>
</evidence>
<comment type="similarity">
    <text evidence="1 3">Belongs to the type-B carboxylesterase/lipase family.</text>
</comment>
<keyword evidence="2 3" id="KW-0378">Hydrolase</keyword>
<evidence type="ECO:0000259" key="5">
    <source>
        <dbReference type="Pfam" id="PF00135"/>
    </source>
</evidence>
<evidence type="ECO:0000256" key="2">
    <source>
        <dbReference type="ARBA" id="ARBA00022801"/>
    </source>
</evidence>
<accession>A0A1Y2ANA9</accession>
<dbReference type="InterPro" id="IPR002018">
    <property type="entry name" value="CarbesteraseB"/>
</dbReference>
<feature type="compositionally biased region" description="Low complexity" evidence="4">
    <location>
        <begin position="37"/>
        <end position="52"/>
    </location>
</feature>
<dbReference type="Gene3D" id="3.40.50.1820">
    <property type="entry name" value="alpha/beta hydrolase"/>
    <property type="match status" value="1"/>
</dbReference>
<keyword evidence="7" id="KW-1185">Reference proteome</keyword>
<comment type="caution">
    <text evidence="6">The sequence shown here is derived from an EMBL/GenBank/DDBJ whole genome shotgun (WGS) entry which is preliminary data.</text>
</comment>
<dbReference type="InParanoid" id="A0A1Y2ANA9"/>
<dbReference type="SUPFAM" id="SSF53474">
    <property type="entry name" value="alpha/beta-Hydrolases"/>
    <property type="match status" value="1"/>
</dbReference>
<dbReference type="InterPro" id="IPR050309">
    <property type="entry name" value="Type-B_Carboxylest/Lipase"/>
</dbReference>
<dbReference type="PROSITE" id="PS00941">
    <property type="entry name" value="CARBOXYLESTERASE_B_2"/>
    <property type="match status" value="1"/>
</dbReference>
<evidence type="ECO:0000313" key="7">
    <source>
        <dbReference type="Proteomes" id="UP000193986"/>
    </source>
</evidence>
<feature type="chain" id="PRO_5011835350" description="Carboxylic ester hydrolase" evidence="3">
    <location>
        <begin position="20"/>
        <end position="603"/>
    </location>
</feature>
<dbReference type="PANTHER" id="PTHR11559">
    <property type="entry name" value="CARBOXYLESTERASE"/>
    <property type="match status" value="1"/>
</dbReference>
<reference evidence="6 7" key="1">
    <citation type="submission" date="2016-07" db="EMBL/GenBank/DDBJ databases">
        <title>Pervasive Adenine N6-methylation of Active Genes in Fungi.</title>
        <authorList>
            <consortium name="DOE Joint Genome Institute"/>
            <person name="Mondo S.J."/>
            <person name="Dannebaum R.O."/>
            <person name="Kuo R.C."/>
            <person name="Labutti K."/>
            <person name="Haridas S."/>
            <person name="Kuo A."/>
            <person name="Salamov A."/>
            <person name="Ahrendt S.R."/>
            <person name="Lipzen A."/>
            <person name="Sullivan W."/>
            <person name="Andreopoulos W.B."/>
            <person name="Clum A."/>
            <person name="Lindquist E."/>
            <person name="Daum C."/>
            <person name="Ramamoorthy G.K."/>
            <person name="Gryganskyi A."/>
            <person name="Culley D."/>
            <person name="Magnuson J.K."/>
            <person name="James T.Y."/>
            <person name="O'Malley M.A."/>
            <person name="Stajich J.E."/>
            <person name="Spatafora J.W."/>
            <person name="Visel A."/>
            <person name="Grigoriev I.V."/>
        </authorList>
    </citation>
    <scope>NUCLEOTIDE SEQUENCE [LARGE SCALE GENOMIC DNA]</scope>
    <source>
        <strain evidence="6 7">68-887.2</strain>
    </source>
</reference>
<gene>
    <name evidence="6" type="ORF">BCR39DRAFT_548114</name>
</gene>
<dbReference type="EMBL" id="MCFC01000073">
    <property type="protein sequence ID" value="ORY24002.1"/>
    <property type="molecule type" value="Genomic_DNA"/>
</dbReference>
<dbReference type="Pfam" id="PF00135">
    <property type="entry name" value="COesterase"/>
    <property type="match status" value="1"/>
</dbReference>